<reference evidence="1" key="1">
    <citation type="journal article" date="2012" name="Nature">
        <title>The tomato genome sequence provides insights into fleshy fruit evolution.</title>
        <authorList>
            <consortium name="Tomato Genome Consortium"/>
        </authorList>
    </citation>
    <scope>NUCLEOTIDE SEQUENCE [LARGE SCALE GENOMIC DNA]</scope>
    <source>
        <strain evidence="1">cv. Heinz 1706</strain>
    </source>
</reference>
<dbReference type="InParanoid" id="A0A3Q7F9A6"/>
<name>A0A3Q7F9A6_SOLLC</name>
<proteinExistence type="predicted"/>
<keyword evidence="2" id="KW-1185">Reference proteome</keyword>
<accession>A0A3Q7F9A6</accession>
<protein>
    <submittedName>
        <fullName evidence="1">Uncharacterized protein</fullName>
    </submittedName>
</protein>
<organism evidence="1">
    <name type="scientific">Solanum lycopersicum</name>
    <name type="common">Tomato</name>
    <name type="synonym">Lycopersicon esculentum</name>
    <dbReference type="NCBI Taxonomy" id="4081"/>
    <lineage>
        <taxon>Eukaryota</taxon>
        <taxon>Viridiplantae</taxon>
        <taxon>Streptophyta</taxon>
        <taxon>Embryophyta</taxon>
        <taxon>Tracheophyta</taxon>
        <taxon>Spermatophyta</taxon>
        <taxon>Magnoliopsida</taxon>
        <taxon>eudicotyledons</taxon>
        <taxon>Gunneridae</taxon>
        <taxon>Pentapetalae</taxon>
        <taxon>asterids</taxon>
        <taxon>lamiids</taxon>
        <taxon>Solanales</taxon>
        <taxon>Solanaceae</taxon>
        <taxon>Solanoideae</taxon>
        <taxon>Solaneae</taxon>
        <taxon>Solanum</taxon>
        <taxon>Solanum subgen. Lycopersicon</taxon>
    </lineage>
</organism>
<dbReference type="AlphaFoldDB" id="A0A3Q7F9A6"/>
<evidence type="ECO:0000313" key="1">
    <source>
        <dbReference type="EnsemblPlants" id="Solyc02g088952.1.1"/>
    </source>
</evidence>
<dbReference type="Proteomes" id="UP000004994">
    <property type="component" value="Chromosome 2"/>
</dbReference>
<evidence type="ECO:0000313" key="2">
    <source>
        <dbReference type="Proteomes" id="UP000004994"/>
    </source>
</evidence>
<dbReference type="Gramene" id="Solyc02g088952.1.1">
    <property type="protein sequence ID" value="Solyc02g088952.1.1"/>
    <property type="gene ID" value="Solyc02g088952.1"/>
</dbReference>
<sequence>MEDDCPYNKFSASASSSYKSDCLTSEKQDPESRFLCQIKSSSQSIDCSLAHCTVSVNCKSRNCAHPPSSNVLPTEDGFLDNEFSASASSSYKSDCLSTENASFKGTLELYNSSNVMHEKRKPFMLSGSLQRNLIHDESSFDSDEDIKFGKRKYRTKQNRLEYDYSVEFEIYLRSSPGGKEIYLRSSPGTELKARHCREKSALTKDILEEYDHRMDFFEQTAEITVSPLPSDSLLMTRFQHVNPDIAENGIGTSVEHERCITYTCGNMEHNFLVPAINNMR</sequence>
<dbReference type="EnsemblPlants" id="Solyc02g088952.1.1">
    <property type="protein sequence ID" value="Solyc02g088952.1.1"/>
    <property type="gene ID" value="Solyc02g088952.1"/>
</dbReference>
<dbReference type="STRING" id="4081.A0A3Q7F9A6"/>
<reference evidence="1" key="2">
    <citation type="submission" date="2019-01" db="UniProtKB">
        <authorList>
            <consortium name="EnsemblPlants"/>
        </authorList>
    </citation>
    <scope>IDENTIFICATION</scope>
    <source>
        <strain evidence="1">cv. Heinz 1706</strain>
    </source>
</reference>